<evidence type="ECO:0000256" key="1">
    <source>
        <dbReference type="SAM" id="MobiDB-lite"/>
    </source>
</evidence>
<organism evidence="2 3">
    <name type="scientific">Saitozyma podzolica</name>
    <dbReference type="NCBI Taxonomy" id="1890683"/>
    <lineage>
        <taxon>Eukaryota</taxon>
        <taxon>Fungi</taxon>
        <taxon>Dikarya</taxon>
        <taxon>Basidiomycota</taxon>
        <taxon>Agaricomycotina</taxon>
        <taxon>Tremellomycetes</taxon>
        <taxon>Tremellales</taxon>
        <taxon>Trimorphomycetaceae</taxon>
        <taxon>Saitozyma</taxon>
    </lineage>
</organism>
<evidence type="ECO:0000313" key="2">
    <source>
        <dbReference type="EMBL" id="RSH88991.1"/>
    </source>
</evidence>
<protein>
    <submittedName>
        <fullName evidence="2">Uncharacterized protein</fullName>
    </submittedName>
</protein>
<keyword evidence="3" id="KW-1185">Reference proteome</keyword>
<dbReference type="OrthoDB" id="2562911at2759"/>
<dbReference type="Proteomes" id="UP000279259">
    <property type="component" value="Unassembled WGS sequence"/>
</dbReference>
<sequence length="132" mass="14177">MSNPINIPSPSPSSRRSSPVSSVGNGNGNGSTTTLVDAYSPPETKIKRVISGPNLDGQFELSEDYQHLAAEPAEFDKVIKQRMAKLQDRLPQLNDLKLRQARADIVYLRAIVSGEDSSIAQARAGAAYSAAH</sequence>
<proteinExistence type="predicted"/>
<reference evidence="2 3" key="1">
    <citation type="submission" date="2018-11" db="EMBL/GenBank/DDBJ databases">
        <title>Genome sequence of Saitozyma podzolica DSM 27192.</title>
        <authorList>
            <person name="Aliyu H."/>
            <person name="Gorte O."/>
            <person name="Ochsenreither K."/>
        </authorList>
    </citation>
    <scope>NUCLEOTIDE SEQUENCE [LARGE SCALE GENOMIC DNA]</scope>
    <source>
        <strain evidence="2 3">DSM 27192</strain>
    </source>
</reference>
<evidence type="ECO:0000313" key="3">
    <source>
        <dbReference type="Proteomes" id="UP000279259"/>
    </source>
</evidence>
<dbReference type="EMBL" id="RSCD01000015">
    <property type="protein sequence ID" value="RSH88991.1"/>
    <property type="molecule type" value="Genomic_DNA"/>
</dbReference>
<gene>
    <name evidence="2" type="ORF">EHS25_002653</name>
</gene>
<accession>A0A427YCV0</accession>
<feature type="compositionally biased region" description="Low complexity" evidence="1">
    <location>
        <begin position="1"/>
        <end position="24"/>
    </location>
</feature>
<dbReference type="AlphaFoldDB" id="A0A427YCV0"/>
<comment type="caution">
    <text evidence="2">The sequence shown here is derived from an EMBL/GenBank/DDBJ whole genome shotgun (WGS) entry which is preliminary data.</text>
</comment>
<feature type="region of interest" description="Disordered" evidence="1">
    <location>
        <begin position="1"/>
        <end position="40"/>
    </location>
</feature>
<name>A0A427YCV0_9TREE</name>